<organism evidence="6 8">
    <name type="scientific">Mycobacterium montefiorense</name>
    <dbReference type="NCBI Taxonomy" id="154654"/>
    <lineage>
        <taxon>Bacteria</taxon>
        <taxon>Bacillati</taxon>
        <taxon>Actinomycetota</taxon>
        <taxon>Actinomycetes</taxon>
        <taxon>Mycobacteriales</taxon>
        <taxon>Mycobacteriaceae</taxon>
        <taxon>Mycobacterium</taxon>
        <taxon>Mycobacterium simiae complex</taxon>
    </lineage>
</organism>
<proteinExistence type="predicted"/>
<dbReference type="InterPro" id="IPR013328">
    <property type="entry name" value="6PGD_dom2"/>
</dbReference>
<keyword evidence="7" id="KW-1185">Reference proteome</keyword>
<sequence length="371" mass="40444">MSDPATQIVTLTVTEGGYNTSDLTGEFDMSNPAITADLQPDAIPSTTFGLVIAALACRKEQGLAPFTILSCDNIPDNGAVTRTAFTAFAQSYDPALGAWLEQHGAFPNSMVDRITPATTDEDIAFVRNQFGIDDAWPVVAEPFAQWVIEDRFVSGRPRLEDVGAQLVGDVTPYEVMKLRLLNGGHQALCYFGYLAGYRWVHDVAQDPVFAKFLCRYMDTEATRTLPAVPGIDLSDYKRTLIDRFTNAAVGDTITRLCANASNRIPKFVLPVVWDQLRAGGDIACAAAIIASWARYCEGIDENGDPIDIADRLAQQLIPMARRQRDDPTAFLGNRTVFGDLIDSSRFVDAYQCALHSLYTRGARATVAGLAG</sequence>
<name>A0AA37UMQ7_9MYCO</name>
<dbReference type="PANTHER" id="PTHR43362">
    <property type="entry name" value="MANNITOL DEHYDROGENASE DSF1-RELATED"/>
    <property type="match status" value="1"/>
</dbReference>
<evidence type="ECO:0000256" key="2">
    <source>
        <dbReference type="ARBA" id="ARBA00048615"/>
    </source>
</evidence>
<dbReference type="EMBL" id="BFCH01000018">
    <property type="protein sequence ID" value="GBG38532.1"/>
    <property type="molecule type" value="Genomic_DNA"/>
</dbReference>
<comment type="caution">
    <text evidence="6">The sequence shown here is derived from an EMBL/GenBank/DDBJ whole genome shotgun (WGS) entry which is preliminary data.</text>
</comment>
<dbReference type="InterPro" id="IPR000669">
    <property type="entry name" value="Mannitol_DH"/>
</dbReference>
<reference evidence="6" key="4">
    <citation type="submission" date="2022-04" db="EMBL/GenBank/DDBJ databases">
        <authorList>
            <person name="Komine T."/>
            <person name="Fukano H."/>
            <person name="Wada S."/>
        </authorList>
    </citation>
    <scope>NUCLEOTIDE SEQUENCE</scope>
    <source>
        <strain evidence="6">NJB18185</strain>
    </source>
</reference>
<reference evidence="6" key="3">
    <citation type="journal article" date="2022" name="Microbiol. Resour. Announc.">
        <title>Draft Genome Sequences of Eight Mycobacterium montefiorense Strains Isolated from Salamanders in Captivity.</title>
        <authorList>
            <person name="Komine T."/>
            <person name="Ihara H."/>
            <person name="Fukano H."/>
            <person name="Hoshino Y."/>
            <person name="Kurata O."/>
            <person name="Wada S."/>
        </authorList>
    </citation>
    <scope>NUCLEOTIDE SEQUENCE</scope>
    <source>
        <strain evidence="6">NJB18185</strain>
    </source>
</reference>
<comment type="catalytic activity">
    <reaction evidence="2">
        <text>D-mannitol 1-phosphate + NAD(+) = beta-D-fructose 6-phosphate + NADH + H(+)</text>
        <dbReference type="Rhea" id="RHEA:19661"/>
        <dbReference type="ChEBI" id="CHEBI:15378"/>
        <dbReference type="ChEBI" id="CHEBI:57540"/>
        <dbReference type="ChEBI" id="CHEBI:57634"/>
        <dbReference type="ChEBI" id="CHEBI:57945"/>
        <dbReference type="ChEBI" id="CHEBI:61381"/>
        <dbReference type="EC" id="1.1.1.17"/>
    </reaction>
</comment>
<dbReference type="InterPro" id="IPR013131">
    <property type="entry name" value="Mannitol_DH_N"/>
</dbReference>
<dbReference type="Pfam" id="PF01232">
    <property type="entry name" value="Mannitol_dh"/>
    <property type="match status" value="1"/>
</dbReference>
<evidence type="ECO:0000259" key="4">
    <source>
        <dbReference type="Pfam" id="PF08125"/>
    </source>
</evidence>
<dbReference type="InterPro" id="IPR008927">
    <property type="entry name" value="6-PGluconate_DH-like_C_sf"/>
</dbReference>
<dbReference type="Gene3D" id="3.40.50.720">
    <property type="entry name" value="NAD(P)-binding Rossmann-like Domain"/>
    <property type="match status" value="1"/>
</dbReference>
<dbReference type="AlphaFoldDB" id="A0AA37UMQ7"/>
<dbReference type="SUPFAM" id="SSF48179">
    <property type="entry name" value="6-phosphogluconate dehydrogenase C-terminal domain-like"/>
    <property type="match status" value="1"/>
</dbReference>
<feature type="domain" description="Mannitol dehydrogenase C-terminal" evidence="4">
    <location>
        <begin position="169"/>
        <end position="357"/>
    </location>
</feature>
<dbReference type="Gene3D" id="1.10.1040.10">
    <property type="entry name" value="N-(1-d-carboxylethyl)-l-norvaline Dehydrogenase, domain 2"/>
    <property type="match status" value="1"/>
</dbReference>
<reference evidence="5" key="1">
    <citation type="journal article" date="2018" name="Genome Announc.">
        <title>Draft Genome Sequence of Mycobacterium montefiorense Isolated from Japanese Black Salamander (Hynobius nigrescens).</title>
        <authorList>
            <person name="Fukano H."/>
            <person name="Yoshida M."/>
            <person name="Shimizu A."/>
            <person name="Iwao H."/>
            <person name="Katayama Y."/>
            <person name="Omatsu T."/>
            <person name="Mizutani T."/>
            <person name="Kurata O."/>
            <person name="Wada S."/>
            <person name="Hoshino Y."/>
        </authorList>
    </citation>
    <scope>NUCLEOTIDE SEQUENCE</scope>
    <source>
        <strain evidence="5">BS</strain>
    </source>
</reference>
<dbReference type="InterPro" id="IPR050988">
    <property type="entry name" value="Mannitol_DH/Oxidoreductase"/>
</dbReference>
<dbReference type="SUPFAM" id="SSF51735">
    <property type="entry name" value="NAD(P)-binding Rossmann-fold domains"/>
    <property type="match status" value="1"/>
</dbReference>
<evidence type="ECO:0000313" key="5">
    <source>
        <dbReference type="EMBL" id="GBG38532.1"/>
    </source>
</evidence>
<dbReference type="EMBL" id="BQYH01000005">
    <property type="protein sequence ID" value="GKU70782.1"/>
    <property type="molecule type" value="Genomic_DNA"/>
</dbReference>
<gene>
    <name evidence="5" type="ORF">MmonteBS_29040</name>
    <name evidence="6" type="ORF">NJB18185_05590</name>
</gene>
<dbReference type="PRINTS" id="PR00084">
    <property type="entry name" value="MTLDHDRGNASE"/>
</dbReference>
<dbReference type="InterPro" id="IPR036291">
    <property type="entry name" value="NAD(P)-bd_dom_sf"/>
</dbReference>
<dbReference type="GO" id="GO:0008926">
    <property type="term" value="F:mannitol-1-phosphate 5-dehydrogenase activity"/>
    <property type="evidence" value="ECO:0007669"/>
    <property type="project" value="UniProtKB-EC"/>
</dbReference>
<keyword evidence="1" id="KW-0560">Oxidoreductase</keyword>
<dbReference type="Pfam" id="PF08125">
    <property type="entry name" value="Mannitol_dh_C"/>
    <property type="match status" value="1"/>
</dbReference>
<feature type="domain" description="Mannitol dehydrogenase N-terminal" evidence="3">
    <location>
        <begin position="10"/>
        <end position="160"/>
    </location>
</feature>
<evidence type="ECO:0000313" key="7">
    <source>
        <dbReference type="Proteomes" id="UP000245060"/>
    </source>
</evidence>
<evidence type="ECO:0000313" key="8">
    <source>
        <dbReference type="Proteomes" id="UP001139505"/>
    </source>
</evidence>
<dbReference type="InterPro" id="IPR013118">
    <property type="entry name" value="Mannitol_DH_C"/>
</dbReference>
<evidence type="ECO:0008006" key="9">
    <source>
        <dbReference type="Google" id="ProtNLM"/>
    </source>
</evidence>
<protein>
    <recommendedName>
        <fullName evidence="9">Mannitol 2-dehydrogenase</fullName>
    </recommendedName>
</protein>
<evidence type="ECO:0000259" key="3">
    <source>
        <dbReference type="Pfam" id="PF01232"/>
    </source>
</evidence>
<dbReference type="Proteomes" id="UP001139505">
    <property type="component" value="Unassembled WGS sequence"/>
</dbReference>
<accession>A0AA37UMQ7</accession>
<dbReference type="PANTHER" id="PTHR43362:SF1">
    <property type="entry name" value="MANNITOL DEHYDROGENASE 2-RELATED"/>
    <property type="match status" value="1"/>
</dbReference>
<evidence type="ECO:0000256" key="1">
    <source>
        <dbReference type="ARBA" id="ARBA00023002"/>
    </source>
</evidence>
<reference evidence="7" key="2">
    <citation type="submission" date="2018-04" db="EMBL/GenBank/DDBJ databases">
        <title>Draft genome sequence of Mycobacterium montefiorense isolated from Japanese black salamander.</title>
        <authorList>
            <person name="Fukano H."/>
            <person name="Yoshida M."/>
            <person name="Shimizu A."/>
            <person name="Iwao H."/>
            <person name="Kurata O."/>
            <person name="Katayama Y."/>
            <person name="Omatsu T."/>
            <person name="Mizutani T."/>
            <person name="Wada S."/>
            <person name="Hoshino Y."/>
        </authorList>
    </citation>
    <scope>NUCLEOTIDE SEQUENCE [LARGE SCALE GENOMIC DNA]</scope>
    <source>
        <strain evidence="7">BS</strain>
    </source>
</reference>
<dbReference type="Proteomes" id="UP000245060">
    <property type="component" value="Unassembled WGS sequence"/>
</dbReference>
<evidence type="ECO:0000313" key="6">
    <source>
        <dbReference type="EMBL" id="GKU70782.1"/>
    </source>
</evidence>